<comment type="caution">
    <text evidence="2">The sequence shown here is derived from an EMBL/GenBank/DDBJ whole genome shotgun (WGS) entry which is preliminary data.</text>
</comment>
<evidence type="ECO:0000313" key="2">
    <source>
        <dbReference type="EMBL" id="KAF2736168.1"/>
    </source>
</evidence>
<organism evidence="2 3">
    <name type="scientific">Polyplosphaeria fusca</name>
    <dbReference type="NCBI Taxonomy" id="682080"/>
    <lineage>
        <taxon>Eukaryota</taxon>
        <taxon>Fungi</taxon>
        <taxon>Dikarya</taxon>
        <taxon>Ascomycota</taxon>
        <taxon>Pezizomycotina</taxon>
        <taxon>Dothideomycetes</taxon>
        <taxon>Pleosporomycetidae</taxon>
        <taxon>Pleosporales</taxon>
        <taxon>Tetraplosphaeriaceae</taxon>
        <taxon>Polyplosphaeria</taxon>
    </lineage>
</organism>
<evidence type="ECO:0000313" key="3">
    <source>
        <dbReference type="Proteomes" id="UP000799444"/>
    </source>
</evidence>
<feature type="signal peptide" evidence="1">
    <location>
        <begin position="1"/>
        <end position="15"/>
    </location>
</feature>
<name>A0A9P4V4G0_9PLEO</name>
<proteinExistence type="predicted"/>
<protein>
    <submittedName>
        <fullName evidence="2">Uncharacterized protein</fullName>
    </submittedName>
</protein>
<dbReference type="OrthoDB" id="3795582at2759"/>
<keyword evidence="1" id="KW-0732">Signal</keyword>
<dbReference type="Proteomes" id="UP000799444">
    <property type="component" value="Unassembled WGS sequence"/>
</dbReference>
<feature type="chain" id="PRO_5040131053" evidence="1">
    <location>
        <begin position="16"/>
        <end position="183"/>
    </location>
</feature>
<dbReference type="EMBL" id="ML996128">
    <property type="protein sequence ID" value="KAF2736168.1"/>
    <property type="molecule type" value="Genomic_DNA"/>
</dbReference>
<gene>
    <name evidence="2" type="ORF">EJ04DRAFT_522283</name>
</gene>
<accession>A0A9P4V4G0</accession>
<reference evidence="2" key="1">
    <citation type="journal article" date="2020" name="Stud. Mycol.">
        <title>101 Dothideomycetes genomes: a test case for predicting lifestyles and emergence of pathogens.</title>
        <authorList>
            <person name="Haridas S."/>
            <person name="Albert R."/>
            <person name="Binder M."/>
            <person name="Bloem J."/>
            <person name="Labutti K."/>
            <person name="Salamov A."/>
            <person name="Andreopoulos B."/>
            <person name="Baker S."/>
            <person name="Barry K."/>
            <person name="Bills G."/>
            <person name="Bluhm B."/>
            <person name="Cannon C."/>
            <person name="Castanera R."/>
            <person name="Culley D."/>
            <person name="Daum C."/>
            <person name="Ezra D."/>
            <person name="Gonzalez J."/>
            <person name="Henrissat B."/>
            <person name="Kuo A."/>
            <person name="Liang C."/>
            <person name="Lipzen A."/>
            <person name="Lutzoni F."/>
            <person name="Magnuson J."/>
            <person name="Mondo S."/>
            <person name="Nolan M."/>
            <person name="Ohm R."/>
            <person name="Pangilinan J."/>
            <person name="Park H.-J."/>
            <person name="Ramirez L."/>
            <person name="Alfaro M."/>
            <person name="Sun H."/>
            <person name="Tritt A."/>
            <person name="Yoshinaga Y."/>
            <person name="Zwiers L.-H."/>
            <person name="Turgeon B."/>
            <person name="Goodwin S."/>
            <person name="Spatafora J."/>
            <person name="Crous P."/>
            <person name="Grigoriev I."/>
        </authorList>
    </citation>
    <scope>NUCLEOTIDE SEQUENCE</scope>
    <source>
        <strain evidence="2">CBS 125425</strain>
    </source>
</reference>
<dbReference type="AlphaFoldDB" id="A0A9P4V4G0"/>
<sequence>MAKKAVALFAASCTAILIPANNPSPTPHCPCYTATSYTTDPACTIPFCIPLSPFPPPSNKSSTTTIPTPNPSCPLPCRTTCPHGCSTSTTALTHSSPCIPSITPPAPPTSSMRPCHTSTLTASRYCPEDDMHCAPPDCIVLSTTTIRGCERTERVTVGRECKGRCDGRCGTMWVTVSERGWEG</sequence>
<evidence type="ECO:0000256" key="1">
    <source>
        <dbReference type="SAM" id="SignalP"/>
    </source>
</evidence>
<keyword evidence="3" id="KW-1185">Reference proteome</keyword>